<dbReference type="AlphaFoldDB" id="A0A3D9I4V3"/>
<evidence type="ECO:0008006" key="3">
    <source>
        <dbReference type="Google" id="ProtNLM"/>
    </source>
</evidence>
<dbReference type="OrthoDB" id="9802230at2"/>
<comment type="caution">
    <text evidence="1">The sequence shown here is derived from an EMBL/GenBank/DDBJ whole genome shotgun (WGS) entry which is preliminary data.</text>
</comment>
<keyword evidence="2" id="KW-1185">Reference proteome</keyword>
<sequence>MAFQTEYDFELPRGYVDDSGTLHKRGVMRLATAADEILPMRDPRVQQNPGYLSIILLARVITRLGDVKHVDTKTIEKLFTADLAYLQNLYRQINDMEAPKLHTACPKCDHEFEVEVDFLSVTEGLS</sequence>
<dbReference type="RefSeq" id="WP_115994294.1">
    <property type="nucleotide sequence ID" value="NZ_QRDY01000012.1"/>
</dbReference>
<protein>
    <recommendedName>
        <fullName evidence="3">Tail assembly chaperone E/41/14-like protein</fullName>
    </recommendedName>
</protein>
<name>A0A3D9I4V3_9BACL</name>
<evidence type="ECO:0000313" key="2">
    <source>
        <dbReference type="Proteomes" id="UP000256869"/>
    </source>
</evidence>
<accession>A0A3D9I4V3</accession>
<dbReference type="EMBL" id="QRDY01000012">
    <property type="protein sequence ID" value="RED56797.1"/>
    <property type="molecule type" value="Genomic_DNA"/>
</dbReference>
<organism evidence="1 2">
    <name type="scientific">Cohnella lupini</name>
    <dbReference type="NCBI Taxonomy" id="1294267"/>
    <lineage>
        <taxon>Bacteria</taxon>
        <taxon>Bacillati</taxon>
        <taxon>Bacillota</taxon>
        <taxon>Bacilli</taxon>
        <taxon>Bacillales</taxon>
        <taxon>Paenibacillaceae</taxon>
        <taxon>Cohnella</taxon>
    </lineage>
</organism>
<gene>
    <name evidence="1" type="ORF">DFP95_11288</name>
</gene>
<dbReference type="Proteomes" id="UP000256869">
    <property type="component" value="Unassembled WGS sequence"/>
</dbReference>
<evidence type="ECO:0000313" key="1">
    <source>
        <dbReference type="EMBL" id="RED56797.1"/>
    </source>
</evidence>
<reference evidence="1 2" key="1">
    <citation type="submission" date="2018-07" db="EMBL/GenBank/DDBJ databases">
        <title>Genomic Encyclopedia of Type Strains, Phase III (KMG-III): the genomes of soil and plant-associated and newly described type strains.</title>
        <authorList>
            <person name="Whitman W."/>
        </authorList>
    </citation>
    <scope>NUCLEOTIDE SEQUENCE [LARGE SCALE GENOMIC DNA]</scope>
    <source>
        <strain evidence="1 2">CECT 8236</strain>
    </source>
</reference>
<proteinExistence type="predicted"/>